<sequence length="149" mass="17253">MARIPRTVKIKKDGVEFTSNVDKANFLIHELIRAALMDVAKLLRRRLLQKARKMPGMRRNRRLGKAFQYWVRRRETDLIFGSKHDTWYGADQELGTRNQPARGLIKGTVMENMDDIRRIQGQYLSAIEAENKAIGLIDPDNEGDNDEND</sequence>
<organism evidence="1 2">
    <name type="scientific">Evansella alkalicola</name>
    <dbReference type="NCBI Taxonomy" id="745819"/>
    <lineage>
        <taxon>Bacteria</taxon>
        <taxon>Bacillati</taxon>
        <taxon>Bacillota</taxon>
        <taxon>Bacilli</taxon>
        <taxon>Bacillales</taxon>
        <taxon>Bacillaceae</taxon>
        <taxon>Evansella</taxon>
    </lineage>
</organism>
<gene>
    <name evidence="1" type="ORF">KS407_22130</name>
</gene>
<comment type="caution">
    <text evidence="1">The sequence shown here is derived from an EMBL/GenBank/DDBJ whole genome shotgun (WGS) entry which is preliminary data.</text>
</comment>
<dbReference type="RefSeq" id="WP_088074927.1">
    <property type="nucleotide sequence ID" value="NZ_JAHQCR010000088.1"/>
</dbReference>
<protein>
    <submittedName>
        <fullName evidence="1">Uncharacterized protein</fullName>
    </submittedName>
</protein>
<reference evidence="1 2" key="1">
    <citation type="submission" date="2021-06" db="EMBL/GenBank/DDBJ databases">
        <title>Bacillus sp. RD4P76, an endophyte from a halophyte.</title>
        <authorList>
            <person name="Sun J.-Q."/>
        </authorList>
    </citation>
    <scope>NUCLEOTIDE SEQUENCE [LARGE SCALE GENOMIC DNA]</scope>
    <source>
        <strain evidence="1 2">JCM 17098</strain>
    </source>
</reference>
<evidence type="ECO:0000313" key="2">
    <source>
        <dbReference type="Proteomes" id="UP000790580"/>
    </source>
</evidence>
<dbReference type="Proteomes" id="UP000790580">
    <property type="component" value="Unassembled WGS sequence"/>
</dbReference>
<name>A0ABS6K1E4_9BACI</name>
<dbReference type="EMBL" id="JAHQCR010000088">
    <property type="protein sequence ID" value="MBU9724126.1"/>
    <property type="molecule type" value="Genomic_DNA"/>
</dbReference>
<proteinExistence type="predicted"/>
<keyword evidence="2" id="KW-1185">Reference proteome</keyword>
<evidence type="ECO:0000313" key="1">
    <source>
        <dbReference type="EMBL" id="MBU9724126.1"/>
    </source>
</evidence>
<accession>A0ABS6K1E4</accession>